<name>A0ACC2F7P8_DALPE</name>
<reference evidence="1" key="1">
    <citation type="submission" date="2021-05" db="EMBL/GenBank/DDBJ databases">
        <authorList>
            <person name="Pan Q."/>
            <person name="Jouanno E."/>
            <person name="Zahm M."/>
            <person name="Klopp C."/>
            <person name="Cabau C."/>
            <person name="Louis A."/>
            <person name="Berthelot C."/>
            <person name="Parey E."/>
            <person name="Roest Crollius H."/>
            <person name="Montfort J."/>
            <person name="Robinson-Rechavi M."/>
            <person name="Bouchez O."/>
            <person name="Lampietro C."/>
            <person name="Lopez Roques C."/>
            <person name="Donnadieu C."/>
            <person name="Postlethwait J."/>
            <person name="Bobe J."/>
            <person name="Dillon D."/>
            <person name="Chandos A."/>
            <person name="von Hippel F."/>
            <person name="Guiguen Y."/>
        </authorList>
    </citation>
    <scope>NUCLEOTIDE SEQUENCE</scope>
    <source>
        <strain evidence="1">YG-Jan2019</strain>
    </source>
</reference>
<comment type="caution">
    <text evidence="1">The sequence shown here is derived from an EMBL/GenBank/DDBJ whole genome shotgun (WGS) entry which is preliminary data.</text>
</comment>
<dbReference type="Proteomes" id="UP001157502">
    <property type="component" value="Chromosome 32"/>
</dbReference>
<evidence type="ECO:0000313" key="1">
    <source>
        <dbReference type="EMBL" id="KAJ7987398.1"/>
    </source>
</evidence>
<protein>
    <submittedName>
        <fullName evidence="1">Uncharacterized protein</fullName>
    </submittedName>
</protein>
<sequence>MLDEVIVSISTKPSIPSSVTPSGISDPLSSPSLHPYYSSTFTHVRYVRFLPTQSLLTSATTTSSFSISARLKYNHTFSTPPLALPILHSISSGTGEVVSAVLQDWQNTSLQNCMSNANGTAETPQRRHHGAGINKDLSGTQDEVLE</sequence>
<dbReference type="EMBL" id="CM055759">
    <property type="protein sequence ID" value="KAJ7987398.1"/>
    <property type="molecule type" value="Genomic_DNA"/>
</dbReference>
<organism evidence="1 2">
    <name type="scientific">Dallia pectoralis</name>
    <name type="common">Alaska blackfish</name>
    <dbReference type="NCBI Taxonomy" id="75939"/>
    <lineage>
        <taxon>Eukaryota</taxon>
        <taxon>Metazoa</taxon>
        <taxon>Chordata</taxon>
        <taxon>Craniata</taxon>
        <taxon>Vertebrata</taxon>
        <taxon>Euteleostomi</taxon>
        <taxon>Actinopterygii</taxon>
        <taxon>Neopterygii</taxon>
        <taxon>Teleostei</taxon>
        <taxon>Protacanthopterygii</taxon>
        <taxon>Esociformes</taxon>
        <taxon>Umbridae</taxon>
        <taxon>Dallia</taxon>
    </lineage>
</organism>
<proteinExistence type="predicted"/>
<gene>
    <name evidence="1" type="ORF">DPEC_G00326070</name>
</gene>
<evidence type="ECO:0000313" key="2">
    <source>
        <dbReference type="Proteomes" id="UP001157502"/>
    </source>
</evidence>
<keyword evidence="2" id="KW-1185">Reference proteome</keyword>
<accession>A0ACC2F7P8</accession>